<feature type="domain" description="BTB" evidence="2">
    <location>
        <begin position="112"/>
        <end position="147"/>
    </location>
</feature>
<evidence type="ECO:0000313" key="3">
    <source>
        <dbReference type="EMBL" id="OJJ42337.1"/>
    </source>
</evidence>
<feature type="region of interest" description="Disordered" evidence="1">
    <location>
        <begin position="56"/>
        <end position="92"/>
    </location>
</feature>
<dbReference type="OrthoDB" id="6359816at2759"/>
<dbReference type="GeneID" id="34613033"/>
<dbReference type="PROSITE" id="PS51257">
    <property type="entry name" value="PROKAR_LIPOPROTEIN"/>
    <property type="match status" value="1"/>
</dbReference>
<feature type="non-terminal residue" evidence="3">
    <location>
        <position position="147"/>
    </location>
</feature>
<feature type="compositionally biased region" description="Basic and acidic residues" evidence="1">
    <location>
        <begin position="74"/>
        <end position="91"/>
    </location>
</feature>
<dbReference type="EMBL" id="KV878361">
    <property type="protein sequence ID" value="OJJ42337.1"/>
    <property type="molecule type" value="Genomic_DNA"/>
</dbReference>
<accession>A0A1L9S5D1</accession>
<dbReference type="Pfam" id="PF00651">
    <property type="entry name" value="BTB"/>
    <property type="match status" value="1"/>
</dbReference>
<dbReference type="PROSITE" id="PS50097">
    <property type="entry name" value="BTB"/>
    <property type="match status" value="1"/>
</dbReference>
<dbReference type="STRING" id="1073090.A0A1L9S5D1"/>
<evidence type="ECO:0000313" key="4">
    <source>
        <dbReference type="Proteomes" id="UP000184188"/>
    </source>
</evidence>
<proteinExistence type="predicted"/>
<evidence type="ECO:0000259" key="2">
    <source>
        <dbReference type="PROSITE" id="PS50097"/>
    </source>
</evidence>
<dbReference type="Proteomes" id="UP000184188">
    <property type="component" value="Unassembled WGS sequence"/>
</dbReference>
<dbReference type="AlphaFoldDB" id="A0A1L9S5D1"/>
<dbReference type="SUPFAM" id="SSF54695">
    <property type="entry name" value="POZ domain"/>
    <property type="match status" value="1"/>
</dbReference>
<organism evidence="3 4">
    <name type="scientific">Penicilliopsis zonata CBS 506.65</name>
    <dbReference type="NCBI Taxonomy" id="1073090"/>
    <lineage>
        <taxon>Eukaryota</taxon>
        <taxon>Fungi</taxon>
        <taxon>Dikarya</taxon>
        <taxon>Ascomycota</taxon>
        <taxon>Pezizomycotina</taxon>
        <taxon>Eurotiomycetes</taxon>
        <taxon>Eurotiomycetidae</taxon>
        <taxon>Eurotiales</taxon>
        <taxon>Aspergillaceae</taxon>
        <taxon>Penicilliopsis</taxon>
    </lineage>
</organism>
<gene>
    <name evidence="3" type="ORF">ASPZODRAFT_162257</name>
</gene>
<dbReference type="InterPro" id="IPR000210">
    <property type="entry name" value="BTB/POZ_dom"/>
</dbReference>
<reference evidence="4" key="1">
    <citation type="journal article" date="2017" name="Genome Biol.">
        <title>Comparative genomics reveals high biological diversity and specific adaptations in the industrially and medically important fungal genus Aspergillus.</title>
        <authorList>
            <person name="de Vries R.P."/>
            <person name="Riley R."/>
            <person name="Wiebenga A."/>
            <person name="Aguilar-Osorio G."/>
            <person name="Amillis S."/>
            <person name="Uchima C.A."/>
            <person name="Anderluh G."/>
            <person name="Asadollahi M."/>
            <person name="Askin M."/>
            <person name="Barry K."/>
            <person name="Battaglia E."/>
            <person name="Bayram O."/>
            <person name="Benocci T."/>
            <person name="Braus-Stromeyer S.A."/>
            <person name="Caldana C."/>
            <person name="Canovas D."/>
            <person name="Cerqueira G.C."/>
            <person name="Chen F."/>
            <person name="Chen W."/>
            <person name="Choi C."/>
            <person name="Clum A."/>
            <person name="Dos Santos R.A."/>
            <person name="Damasio A.R."/>
            <person name="Diallinas G."/>
            <person name="Emri T."/>
            <person name="Fekete E."/>
            <person name="Flipphi M."/>
            <person name="Freyberg S."/>
            <person name="Gallo A."/>
            <person name="Gournas C."/>
            <person name="Habgood R."/>
            <person name="Hainaut M."/>
            <person name="Harispe M.L."/>
            <person name="Henrissat B."/>
            <person name="Hilden K.S."/>
            <person name="Hope R."/>
            <person name="Hossain A."/>
            <person name="Karabika E."/>
            <person name="Karaffa L."/>
            <person name="Karanyi Z."/>
            <person name="Krasevec N."/>
            <person name="Kuo A."/>
            <person name="Kusch H."/>
            <person name="LaButti K."/>
            <person name="Lagendijk E.L."/>
            <person name="Lapidus A."/>
            <person name="Levasseur A."/>
            <person name="Lindquist E."/>
            <person name="Lipzen A."/>
            <person name="Logrieco A.F."/>
            <person name="MacCabe A."/>
            <person name="Maekelae M.R."/>
            <person name="Malavazi I."/>
            <person name="Melin P."/>
            <person name="Meyer V."/>
            <person name="Mielnichuk N."/>
            <person name="Miskei M."/>
            <person name="Molnar A.P."/>
            <person name="Mule G."/>
            <person name="Ngan C.Y."/>
            <person name="Orejas M."/>
            <person name="Orosz E."/>
            <person name="Ouedraogo J.P."/>
            <person name="Overkamp K.M."/>
            <person name="Park H.-S."/>
            <person name="Perrone G."/>
            <person name="Piumi F."/>
            <person name="Punt P.J."/>
            <person name="Ram A.F."/>
            <person name="Ramon A."/>
            <person name="Rauscher S."/>
            <person name="Record E."/>
            <person name="Riano-Pachon D.M."/>
            <person name="Robert V."/>
            <person name="Roehrig J."/>
            <person name="Ruller R."/>
            <person name="Salamov A."/>
            <person name="Salih N.S."/>
            <person name="Samson R.A."/>
            <person name="Sandor E."/>
            <person name="Sanguinetti M."/>
            <person name="Schuetze T."/>
            <person name="Sepcic K."/>
            <person name="Shelest E."/>
            <person name="Sherlock G."/>
            <person name="Sophianopoulou V."/>
            <person name="Squina F.M."/>
            <person name="Sun H."/>
            <person name="Susca A."/>
            <person name="Todd R.B."/>
            <person name="Tsang A."/>
            <person name="Unkles S.E."/>
            <person name="van de Wiele N."/>
            <person name="van Rossen-Uffink D."/>
            <person name="Oliveira J.V."/>
            <person name="Vesth T.C."/>
            <person name="Visser J."/>
            <person name="Yu J.-H."/>
            <person name="Zhou M."/>
            <person name="Andersen M.R."/>
            <person name="Archer D.B."/>
            <person name="Baker S.E."/>
            <person name="Benoit I."/>
            <person name="Brakhage A.A."/>
            <person name="Braus G.H."/>
            <person name="Fischer R."/>
            <person name="Frisvad J.C."/>
            <person name="Goldman G.H."/>
            <person name="Houbraken J."/>
            <person name="Oakley B."/>
            <person name="Pocsi I."/>
            <person name="Scazzocchio C."/>
            <person name="Seiboth B."/>
            <person name="vanKuyk P.A."/>
            <person name="Wortman J."/>
            <person name="Dyer P.S."/>
            <person name="Grigoriev I.V."/>
        </authorList>
    </citation>
    <scope>NUCLEOTIDE SEQUENCE [LARGE SCALE GENOMIC DNA]</scope>
    <source>
        <strain evidence="4">CBS 506.65</strain>
    </source>
</reference>
<sequence>MNAKNTRTPYVSLSRHAIPFVDMIHASQHVALSCHDTSWTGVFLLYLLHRERNRPSIKRQEMGGKSKKNAKKGIKSEGTQESHERHDHETQMVHTGELTESLKGFFVSGQFSDLTIHSTDQEFKVHRLVVCGQSEYFSLLFSKKWAV</sequence>
<keyword evidence="4" id="KW-1185">Reference proteome</keyword>
<evidence type="ECO:0000256" key="1">
    <source>
        <dbReference type="SAM" id="MobiDB-lite"/>
    </source>
</evidence>
<dbReference type="VEuPathDB" id="FungiDB:ASPZODRAFT_162257"/>
<name>A0A1L9S5D1_9EURO</name>
<dbReference type="Gene3D" id="3.30.710.10">
    <property type="entry name" value="Potassium Channel Kv1.1, Chain A"/>
    <property type="match status" value="1"/>
</dbReference>
<protein>
    <recommendedName>
        <fullName evidence="2">BTB domain-containing protein</fullName>
    </recommendedName>
</protein>
<dbReference type="RefSeq" id="XP_022576847.1">
    <property type="nucleotide sequence ID" value="XM_022726569.1"/>
</dbReference>
<dbReference type="InterPro" id="IPR011333">
    <property type="entry name" value="SKP1/BTB/POZ_sf"/>
</dbReference>